<comment type="caution">
    <text evidence="12">Lacks conserved residue(s) required for the propagation of feature annotation.</text>
</comment>
<dbReference type="PANTHER" id="PTHR11556:SF35">
    <property type="entry name" value="SEDOHEPTULOSE-1,7-BISPHOSPHATASE, CHLOROPLASTIC"/>
    <property type="match status" value="1"/>
</dbReference>
<evidence type="ECO:0000259" key="15">
    <source>
        <dbReference type="Pfam" id="PF18913"/>
    </source>
</evidence>
<reference evidence="17" key="1">
    <citation type="submission" date="2015-11" db="EMBL/GenBank/DDBJ databases">
        <authorList>
            <person name="Varghese N."/>
        </authorList>
    </citation>
    <scope>NUCLEOTIDE SEQUENCE [LARGE SCALE GENOMIC DNA]</scope>
</reference>
<evidence type="ECO:0000313" key="17">
    <source>
        <dbReference type="Proteomes" id="UP000320623"/>
    </source>
</evidence>
<dbReference type="GO" id="GO:0006000">
    <property type="term" value="P:fructose metabolic process"/>
    <property type="evidence" value="ECO:0007669"/>
    <property type="project" value="TreeGrafter"/>
</dbReference>
<evidence type="ECO:0000256" key="10">
    <source>
        <dbReference type="ARBA" id="ARBA00072069"/>
    </source>
</evidence>
<dbReference type="NCBIfam" id="NF006778">
    <property type="entry name" value="PRK09293.1-1"/>
    <property type="match status" value="1"/>
</dbReference>
<comment type="similarity">
    <text evidence="3 12 13">Belongs to the FBPase class 1 family.</text>
</comment>
<comment type="subunit">
    <text evidence="12">Homotetramer.</text>
</comment>
<dbReference type="GO" id="GO:0006002">
    <property type="term" value="P:fructose 6-phosphate metabolic process"/>
    <property type="evidence" value="ECO:0007669"/>
    <property type="project" value="TreeGrafter"/>
</dbReference>
<keyword evidence="8 12" id="KW-0460">Magnesium</keyword>
<evidence type="ECO:0000256" key="3">
    <source>
        <dbReference type="ARBA" id="ARBA00010941"/>
    </source>
</evidence>
<comment type="pathway">
    <text evidence="2">Carbohydrate biosynthesis; Calvin cycle.</text>
</comment>
<name>A0A0S4N8V2_9BACT</name>
<sequence>MQRIITIERFIIEREHEIPGATGEFSKLLTDLALASKIVWREVSKAGLVDIIGSTGKVNISGDVVQKLDEFANEIFINVMQKGGHLCVMASEESKGLIEIPDELAKGKYVLVFDPLDGSSNIDVNVSIGSIFGIFRRVTTSGKGTERDILQPGRNLVAAGYIVYGSSTIFVYTTGNGVHGFTLDPSIGEFLLSHENIRIPKKGDIYSVNEGYYERWDENMKRFINYLKAEDKATGRPYKLRYVGTLVADFHRTLLYGGIFMYPGDKKNPEGKLRLLYEAAPLAYVVEKAGGRASDGFRNILDIEPTSLHQRTPLFIGSEEDVKLAEKFIQGKAED</sequence>
<dbReference type="STRING" id="1643428.GCA_001442855_01722"/>
<keyword evidence="17" id="KW-1185">Reference proteome</keyword>
<evidence type="ECO:0000256" key="11">
    <source>
        <dbReference type="ARBA" id="ARBA00081210"/>
    </source>
</evidence>
<dbReference type="InterPro" id="IPR000146">
    <property type="entry name" value="FBPase_class-1"/>
</dbReference>
<feature type="binding site" evidence="12">
    <location>
        <position position="92"/>
    </location>
    <ligand>
        <name>Mg(2+)</name>
        <dbReference type="ChEBI" id="CHEBI:18420"/>
        <label>1</label>
    </ligand>
</feature>
<keyword evidence="7 12" id="KW-0378">Hydrolase</keyword>
<dbReference type="PIRSF" id="PIRSF000904">
    <property type="entry name" value="FBPtase_SBPase"/>
    <property type="match status" value="1"/>
</dbReference>
<dbReference type="EMBL" id="FAOO01000013">
    <property type="protein sequence ID" value="CUU07307.1"/>
    <property type="molecule type" value="Genomic_DNA"/>
</dbReference>
<keyword evidence="6 12" id="KW-0479">Metal-binding</keyword>
<accession>A0A0S4N8V2</accession>
<dbReference type="InterPro" id="IPR020548">
    <property type="entry name" value="Fructose_bisphosphatase_AS"/>
</dbReference>
<evidence type="ECO:0000256" key="12">
    <source>
        <dbReference type="HAMAP-Rule" id="MF_01855"/>
    </source>
</evidence>
<dbReference type="GO" id="GO:0000287">
    <property type="term" value="F:magnesium ion binding"/>
    <property type="evidence" value="ECO:0007669"/>
    <property type="project" value="UniProtKB-UniRule"/>
</dbReference>
<feature type="domain" description="Fructose-1-6-bisphosphatase class 1 C-terminal" evidence="15">
    <location>
        <begin position="199"/>
        <end position="329"/>
    </location>
</feature>
<dbReference type="OrthoDB" id="9806756at2"/>
<dbReference type="HAMAP" id="MF_01855">
    <property type="entry name" value="FBPase_class1"/>
    <property type="match status" value="1"/>
</dbReference>
<dbReference type="RefSeq" id="WP_140945487.1">
    <property type="nucleotide sequence ID" value="NZ_FAOO01000013.1"/>
</dbReference>
<evidence type="ECO:0000259" key="14">
    <source>
        <dbReference type="Pfam" id="PF00316"/>
    </source>
</evidence>
<dbReference type="SUPFAM" id="SSF56655">
    <property type="entry name" value="Carbohydrate phosphatase"/>
    <property type="match status" value="1"/>
</dbReference>
<evidence type="ECO:0000256" key="1">
    <source>
        <dbReference type="ARBA" id="ARBA00001273"/>
    </source>
</evidence>
<evidence type="ECO:0000256" key="6">
    <source>
        <dbReference type="ARBA" id="ARBA00022723"/>
    </source>
</evidence>
<evidence type="ECO:0000313" key="16">
    <source>
        <dbReference type="EMBL" id="CUU07307.1"/>
    </source>
</evidence>
<dbReference type="CDD" id="cd00354">
    <property type="entry name" value="FBPase"/>
    <property type="match status" value="1"/>
</dbReference>
<feature type="binding site" evidence="12">
    <location>
        <begin position="117"/>
        <end position="120"/>
    </location>
    <ligand>
        <name>substrate</name>
    </ligand>
</feature>
<dbReference type="GO" id="GO:0005986">
    <property type="term" value="P:sucrose biosynthetic process"/>
    <property type="evidence" value="ECO:0007669"/>
    <property type="project" value="TreeGrafter"/>
</dbReference>
<evidence type="ECO:0000256" key="5">
    <source>
        <dbReference type="ARBA" id="ARBA00022490"/>
    </source>
</evidence>
<feature type="binding site" evidence="12">
    <location>
        <position position="272"/>
    </location>
    <ligand>
        <name>substrate</name>
    </ligand>
</feature>
<keyword evidence="9 12" id="KW-0119">Carbohydrate metabolism</keyword>
<dbReference type="GO" id="GO:0042132">
    <property type="term" value="F:fructose 1,6-bisphosphate 1-phosphatase activity"/>
    <property type="evidence" value="ECO:0007669"/>
    <property type="project" value="UniProtKB-UniRule"/>
</dbReference>
<gene>
    <name evidence="12" type="primary">fbp</name>
    <name evidence="16" type="ORF">JGI1_01758</name>
</gene>
<dbReference type="Gene3D" id="3.40.190.80">
    <property type="match status" value="1"/>
</dbReference>
<dbReference type="NCBIfam" id="NF006779">
    <property type="entry name" value="PRK09293.1-3"/>
    <property type="match status" value="1"/>
</dbReference>
<dbReference type="Pfam" id="PF18913">
    <property type="entry name" value="FBPase_C"/>
    <property type="match status" value="1"/>
</dbReference>
<evidence type="ECO:0000256" key="8">
    <source>
        <dbReference type="ARBA" id="ARBA00022842"/>
    </source>
</evidence>
<evidence type="ECO:0000256" key="2">
    <source>
        <dbReference type="ARBA" id="ARBA00005215"/>
    </source>
</evidence>
<evidence type="ECO:0000256" key="13">
    <source>
        <dbReference type="RuleBase" id="RU000508"/>
    </source>
</evidence>
<evidence type="ECO:0000256" key="7">
    <source>
        <dbReference type="ARBA" id="ARBA00022801"/>
    </source>
</evidence>
<dbReference type="InterPro" id="IPR033391">
    <property type="entry name" value="FBPase_N"/>
</dbReference>
<dbReference type="PRINTS" id="PR00115">
    <property type="entry name" value="F16BPHPHTASE"/>
</dbReference>
<keyword evidence="5 12" id="KW-0963">Cytoplasm</keyword>
<comment type="subcellular location">
    <subcellularLocation>
        <location evidence="12">Cytoplasm</location>
    </subcellularLocation>
</comment>
<dbReference type="Proteomes" id="UP000320623">
    <property type="component" value="Unassembled WGS sequence"/>
</dbReference>
<comment type="cofactor">
    <cofactor evidence="12">
        <name>Mg(2+)</name>
        <dbReference type="ChEBI" id="CHEBI:18420"/>
    </cofactor>
    <text evidence="12">Binds 2 magnesium ions per subunit.</text>
</comment>
<proteinExistence type="inferred from homology"/>
<dbReference type="FunFam" id="3.30.540.10:FF:000002">
    <property type="entry name" value="Fructose-1,6-bisphosphatase class 1"/>
    <property type="match status" value="1"/>
</dbReference>
<dbReference type="GO" id="GO:0006094">
    <property type="term" value="P:gluconeogenesis"/>
    <property type="evidence" value="ECO:0007669"/>
    <property type="project" value="UniProtKB-UniRule"/>
</dbReference>
<dbReference type="InterPro" id="IPR044015">
    <property type="entry name" value="FBPase_C_dom"/>
</dbReference>
<protein>
    <recommendedName>
        <fullName evidence="10 12">Fructose-1,6-bisphosphatase class 1</fullName>
        <shortName evidence="12">FBPase class 1</shortName>
        <ecNumber evidence="4 12">3.1.3.11</ecNumber>
    </recommendedName>
    <alternativeName>
        <fullName evidence="11 12">D-fructose-1,6-bisphosphate 1-phosphohydrolase class 1</fullName>
    </alternativeName>
</protein>
<evidence type="ECO:0000256" key="9">
    <source>
        <dbReference type="ARBA" id="ARBA00023277"/>
    </source>
</evidence>
<comment type="catalytic activity">
    <reaction evidence="1 12">
        <text>beta-D-fructose 1,6-bisphosphate + H2O = beta-D-fructose 6-phosphate + phosphate</text>
        <dbReference type="Rhea" id="RHEA:11064"/>
        <dbReference type="ChEBI" id="CHEBI:15377"/>
        <dbReference type="ChEBI" id="CHEBI:32966"/>
        <dbReference type="ChEBI" id="CHEBI:43474"/>
        <dbReference type="ChEBI" id="CHEBI:57634"/>
        <dbReference type="EC" id="3.1.3.11"/>
    </reaction>
</comment>
<dbReference type="GO" id="GO:0030388">
    <property type="term" value="P:fructose 1,6-bisphosphate metabolic process"/>
    <property type="evidence" value="ECO:0007669"/>
    <property type="project" value="TreeGrafter"/>
</dbReference>
<dbReference type="GO" id="GO:0005829">
    <property type="term" value="C:cytosol"/>
    <property type="evidence" value="ECO:0007669"/>
    <property type="project" value="TreeGrafter"/>
</dbReference>
<dbReference type="Gene3D" id="3.30.540.10">
    <property type="entry name" value="Fructose-1,6-Bisphosphatase, subunit A, domain 1"/>
    <property type="match status" value="1"/>
</dbReference>
<dbReference type="PROSITE" id="PS00124">
    <property type="entry name" value="FBPASE"/>
    <property type="match status" value="1"/>
</dbReference>
<feature type="domain" description="Fructose-1-6-bisphosphatase class I N-terminal" evidence="14">
    <location>
        <begin position="5"/>
        <end position="195"/>
    </location>
</feature>
<dbReference type="PANTHER" id="PTHR11556">
    <property type="entry name" value="FRUCTOSE-1,6-BISPHOSPHATASE-RELATED"/>
    <property type="match status" value="1"/>
</dbReference>
<dbReference type="AlphaFoldDB" id="A0A0S4N8V2"/>
<dbReference type="EC" id="3.1.3.11" evidence="4 12"/>
<dbReference type="InterPro" id="IPR028343">
    <property type="entry name" value="FBPtase"/>
</dbReference>
<feature type="binding site" evidence="12">
    <location>
        <position position="278"/>
    </location>
    <ligand>
        <name>Mg(2+)</name>
        <dbReference type="ChEBI" id="CHEBI:18420"/>
        <label>2</label>
    </ligand>
</feature>
<feature type="binding site" evidence="12">
    <location>
        <position position="114"/>
    </location>
    <ligand>
        <name>Mg(2+)</name>
        <dbReference type="ChEBI" id="CHEBI:18420"/>
        <label>2</label>
    </ligand>
</feature>
<feature type="binding site" evidence="12">
    <location>
        <position position="116"/>
    </location>
    <ligand>
        <name>Mg(2+)</name>
        <dbReference type="ChEBI" id="CHEBI:18420"/>
        <label>1</label>
    </ligand>
</feature>
<evidence type="ECO:0000256" key="4">
    <source>
        <dbReference type="ARBA" id="ARBA00013093"/>
    </source>
</evidence>
<feature type="binding site" evidence="12">
    <location>
        <position position="117"/>
    </location>
    <ligand>
        <name>Mg(2+)</name>
        <dbReference type="ChEBI" id="CHEBI:18420"/>
        <label>2</label>
    </ligand>
</feature>
<dbReference type="FunFam" id="3.40.190.80:FF:000001">
    <property type="entry name" value="Fructose-1,6-bisphosphatase class 1"/>
    <property type="match status" value="1"/>
</dbReference>
<dbReference type="PIRSF" id="PIRSF500210">
    <property type="entry name" value="FBPtase"/>
    <property type="match status" value="1"/>
</dbReference>
<feature type="binding site" evidence="12">
    <location>
        <position position="114"/>
    </location>
    <ligand>
        <name>Mg(2+)</name>
        <dbReference type="ChEBI" id="CHEBI:18420"/>
        <label>1</label>
    </ligand>
</feature>
<feature type="binding site" evidence="12">
    <location>
        <position position="242"/>
    </location>
    <ligand>
        <name>substrate</name>
    </ligand>
</feature>
<dbReference type="Pfam" id="PF00316">
    <property type="entry name" value="FBPase"/>
    <property type="match status" value="1"/>
</dbReference>
<organism evidence="16 17">
    <name type="scientific">Candidatus Thermokryptus mobilis</name>
    <dbReference type="NCBI Taxonomy" id="1643428"/>
    <lineage>
        <taxon>Bacteria</taxon>
        <taxon>Pseudomonadati</taxon>
        <taxon>Candidatus Kryptoniota</taxon>
        <taxon>Candidatus Thermokryptus</taxon>
    </lineage>
</organism>
<feature type="binding site" evidence="12">
    <location>
        <position position="209"/>
    </location>
    <ligand>
        <name>substrate</name>
    </ligand>
</feature>